<dbReference type="InterPro" id="IPR011703">
    <property type="entry name" value="ATPase_AAA-3"/>
</dbReference>
<evidence type="ECO:0000256" key="2">
    <source>
        <dbReference type="ARBA" id="ARBA00022840"/>
    </source>
</evidence>
<name>A0A1I4VE49_9BACT</name>
<evidence type="ECO:0000256" key="3">
    <source>
        <dbReference type="ARBA" id="ARBA00061607"/>
    </source>
</evidence>
<evidence type="ECO:0000313" key="5">
    <source>
        <dbReference type="EMBL" id="SFM99514.1"/>
    </source>
</evidence>
<dbReference type="InterPro" id="IPR003593">
    <property type="entry name" value="AAA+_ATPase"/>
</dbReference>
<dbReference type="CDD" id="cd00009">
    <property type="entry name" value="AAA"/>
    <property type="match status" value="1"/>
</dbReference>
<keyword evidence="1" id="KW-0547">Nucleotide-binding</keyword>
<dbReference type="SMART" id="SM00382">
    <property type="entry name" value="AAA"/>
    <property type="match status" value="1"/>
</dbReference>
<accession>A0A1I4VE49</accession>
<reference evidence="5 6" key="1">
    <citation type="submission" date="2016-10" db="EMBL/GenBank/DDBJ databases">
        <authorList>
            <person name="de Groot N.N."/>
        </authorList>
    </citation>
    <scope>NUCLEOTIDE SEQUENCE [LARGE SCALE GENOMIC DNA]</scope>
    <source>
        <strain evidence="5 6">DSM 9990</strain>
    </source>
</reference>
<evidence type="ECO:0000313" key="6">
    <source>
        <dbReference type="Proteomes" id="UP000199611"/>
    </source>
</evidence>
<sequence length="316" mass="35461">MVALSDSIVHPGIRRVIDVLSNFLHGKEQALRLALICFFARGHLLIEDLPGLGKTTLAIGIARALGMDFGRIQCTSDLLPSDVTGLSIFDQQRSIFEFKPGPIFHNIVLVDEINRAPPKTQSALLEAMGEKQVTVEGRTYPLPVPFFVIATQNPLESFGTFPLPESQMDRFMMKISIGYPSREAEREILRGGSRRRELYSLDPVLTQEEILEIQESARKNVHVSDLVLDYLQNIVALTRTSPLLRAGLSTRGALALLHTSRVDAFFKGKEFVSPENIRSVAPYVISHRILPREEYRSVDRMEVVRSLLEEVPVPVY</sequence>
<keyword evidence="6" id="KW-1185">Reference proteome</keyword>
<dbReference type="InterPro" id="IPR050764">
    <property type="entry name" value="CbbQ/NirQ/NorQ/GpvN"/>
</dbReference>
<keyword evidence="2" id="KW-0067">ATP-binding</keyword>
<dbReference type="FunFam" id="3.40.50.300:FF:000640">
    <property type="entry name" value="MoxR family ATPase"/>
    <property type="match status" value="1"/>
</dbReference>
<dbReference type="Pfam" id="PF17863">
    <property type="entry name" value="AAA_lid_2"/>
    <property type="match status" value="1"/>
</dbReference>
<dbReference type="Proteomes" id="UP000199611">
    <property type="component" value="Unassembled WGS sequence"/>
</dbReference>
<dbReference type="Pfam" id="PF07726">
    <property type="entry name" value="AAA_3"/>
    <property type="match status" value="1"/>
</dbReference>
<dbReference type="Gene3D" id="3.40.50.300">
    <property type="entry name" value="P-loop containing nucleotide triphosphate hydrolases"/>
    <property type="match status" value="1"/>
</dbReference>
<dbReference type="InterPro" id="IPR041628">
    <property type="entry name" value="ChlI/MoxR_AAA_lid"/>
</dbReference>
<dbReference type="PANTHER" id="PTHR42759:SF5">
    <property type="entry name" value="METHANOL DEHYDROGENASE REGULATOR"/>
    <property type="match status" value="1"/>
</dbReference>
<dbReference type="GO" id="GO:0005524">
    <property type="term" value="F:ATP binding"/>
    <property type="evidence" value="ECO:0007669"/>
    <property type="project" value="UniProtKB-KW"/>
</dbReference>
<comment type="similarity">
    <text evidence="3">Belongs to the MoxR family.</text>
</comment>
<dbReference type="Gene3D" id="1.10.8.80">
    <property type="entry name" value="Magnesium chelatase subunit I, C-Terminal domain"/>
    <property type="match status" value="1"/>
</dbReference>
<dbReference type="PIRSF" id="PIRSF002849">
    <property type="entry name" value="AAA_ATPase_chaperone_MoxR_prd"/>
    <property type="match status" value="1"/>
</dbReference>
<feature type="domain" description="AAA+ ATPase" evidence="4">
    <location>
        <begin position="40"/>
        <end position="181"/>
    </location>
</feature>
<protein>
    <submittedName>
        <fullName evidence="5">MoxR-like ATPase</fullName>
    </submittedName>
</protein>
<evidence type="ECO:0000256" key="1">
    <source>
        <dbReference type="ARBA" id="ARBA00022741"/>
    </source>
</evidence>
<dbReference type="AlphaFoldDB" id="A0A1I4VE49"/>
<dbReference type="PANTHER" id="PTHR42759">
    <property type="entry name" value="MOXR FAMILY PROTEIN"/>
    <property type="match status" value="1"/>
</dbReference>
<dbReference type="EMBL" id="FOUU01000009">
    <property type="protein sequence ID" value="SFM99514.1"/>
    <property type="molecule type" value="Genomic_DNA"/>
</dbReference>
<proteinExistence type="inferred from homology"/>
<evidence type="ECO:0000259" key="4">
    <source>
        <dbReference type="SMART" id="SM00382"/>
    </source>
</evidence>
<dbReference type="SUPFAM" id="SSF52540">
    <property type="entry name" value="P-loop containing nucleoside triphosphate hydrolases"/>
    <property type="match status" value="1"/>
</dbReference>
<gene>
    <name evidence="5" type="ORF">SAMN05660836_02250</name>
</gene>
<organism evidence="5 6">
    <name type="scientific">Thermodesulforhabdus norvegica</name>
    <dbReference type="NCBI Taxonomy" id="39841"/>
    <lineage>
        <taxon>Bacteria</taxon>
        <taxon>Pseudomonadati</taxon>
        <taxon>Thermodesulfobacteriota</taxon>
        <taxon>Syntrophobacteria</taxon>
        <taxon>Syntrophobacterales</taxon>
        <taxon>Thermodesulforhabdaceae</taxon>
        <taxon>Thermodesulforhabdus</taxon>
    </lineage>
</organism>
<dbReference type="RefSeq" id="WP_245735357.1">
    <property type="nucleotide sequence ID" value="NZ_FOUU01000009.1"/>
</dbReference>
<dbReference type="GO" id="GO:0016887">
    <property type="term" value="F:ATP hydrolysis activity"/>
    <property type="evidence" value="ECO:0007669"/>
    <property type="project" value="InterPro"/>
</dbReference>
<dbReference type="InterPro" id="IPR027417">
    <property type="entry name" value="P-loop_NTPase"/>
</dbReference>
<dbReference type="STRING" id="39841.SAMN05660836_02250"/>